<feature type="compositionally biased region" description="Low complexity" evidence="1">
    <location>
        <begin position="58"/>
        <end position="72"/>
    </location>
</feature>
<reference evidence="2 3" key="1">
    <citation type="submission" date="2019-03" db="EMBL/GenBank/DDBJ databases">
        <title>First draft genome of Liparis tanakae, snailfish: a comprehensive survey of snailfish specific genes.</title>
        <authorList>
            <person name="Kim W."/>
            <person name="Song I."/>
            <person name="Jeong J.-H."/>
            <person name="Kim D."/>
            <person name="Kim S."/>
            <person name="Ryu S."/>
            <person name="Song J.Y."/>
            <person name="Lee S.K."/>
        </authorList>
    </citation>
    <scope>NUCLEOTIDE SEQUENCE [LARGE SCALE GENOMIC DNA]</scope>
    <source>
        <tissue evidence="2">Muscle</tissue>
    </source>
</reference>
<accession>A0A4Z2J5C0</accession>
<evidence type="ECO:0000313" key="3">
    <source>
        <dbReference type="Proteomes" id="UP000314294"/>
    </source>
</evidence>
<organism evidence="2 3">
    <name type="scientific">Liparis tanakae</name>
    <name type="common">Tanaka's snailfish</name>
    <dbReference type="NCBI Taxonomy" id="230148"/>
    <lineage>
        <taxon>Eukaryota</taxon>
        <taxon>Metazoa</taxon>
        <taxon>Chordata</taxon>
        <taxon>Craniata</taxon>
        <taxon>Vertebrata</taxon>
        <taxon>Euteleostomi</taxon>
        <taxon>Actinopterygii</taxon>
        <taxon>Neopterygii</taxon>
        <taxon>Teleostei</taxon>
        <taxon>Neoteleostei</taxon>
        <taxon>Acanthomorphata</taxon>
        <taxon>Eupercaria</taxon>
        <taxon>Perciformes</taxon>
        <taxon>Cottioidei</taxon>
        <taxon>Cottales</taxon>
        <taxon>Liparidae</taxon>
        <taxon>Liparis</taxon>
    </lineage>
</organism>
<evidence type="ECO:0000256" key="1">
    <source>
        <dbReference type="SAM" id="MobiDB-lite"/>
    </source>
</evidence>
<protein>
    <submittedName>
        <fullName evidence="2">Uncharacterized protein</fullName>
    </submittedName>
</protein>
<dbReference type="EMBL" id="SRLO01000021">
    <property type="protein sequence ID" value="TNN85370.1"/>
    <property type="molecule type" value="Genomic_DNA"/>
</dbReference>
<dbReference type="AlphaFoldDB" id="A0A4Z2J5C0"/>
<comment type="caution">
    <text evidence="2">The sequence shown here is derived from an EMBL/GenBank/DDBJ whole genome shotgun (WGS) entry which is preliminary data.</text>
</comment>
<gene>
    <name evidence="2" type="ORF">EYF80_004392</name>
</gene>
<dbReference type="Proteomes" id="UP000314294">
    <property type="component" value="Unassembled WGS sequence"/>
</dbReference>
<keyword evidence="3" id="KW-1185">Reference proteome</keyword>
<sequence>MRSSSVGLPLSSHHSEEQLKPEPGPGQGGGRHTFGSGLPVMVLTSSWRCGQLPWEYQPGLSSDGSPSLSSTSFTAGREERESDTTVGPNRPQLRDRRHQKPSTAEHRRTHQQAHTETE</sequence>
<feature type="region of interest" description="Disordered" evidence="1">
    <location>
        <begin position="1"/>
        <end position="37"/>
    </location>
</feature>
<evidence type="ECO:0000313" key="2">
    <source>
        <dbReference type="EMBL" id="TNN85370.1"/>
    </source>
</evidence>
<proteinExistence type="predicted"/>
<feature type="region of interest" description="Disordered" evidence="1">
    <location>
        <begin position="53"/>
        <end position="118"/>
    </location>
</feature>
<name>A0A4Z2J5C0_9TELE</name>